<dbReference type="Proteomes" id="UP000315439">
    <property type="component" value="Unassembled WGS sequence"/>
</dbReference>
<organism evidence="2 3">
    <name type="scientific">Aliikangiella coralliicola</name>
    <dbReference type="NCBI Taxonomy" id="2592383"/>
    <lineage>
        <taxon>Bacteria</taxon>
        <taxon>Pseudomonadati</taxon>
        <taxon>Pseudomonadota</taxon>
        <taxon>Gammaproteobacteria</taxon>
        <taxon>Oceanospirillales</taxon>
        <taxon>Pleioneaceae</taxon>
        <taxon>Aliikangiella</taxon>
    </lineage>
</organism>
<dbReference type="AlphaFoldDB" id="A0A545TVB2"/>
<sequence length="152" mass="17545">MKQFPNKNIFLQLFHLGLIIYVAVALITVVKKLFVDVQDIESQCSRFTCLGEWTVQAYALAGISALVVVIFSIRWSTSVQNRKIGELIEWSKLQSWQFKTFAITKENPENHVHCLLCSEKIHVTEDPKYGKGYSNEDQTWMCQNCYGNHIKN</sequence>
<proteinExistence type="predicted"/>
<evidence type="ECO:0000313" key="2">
    <source>
        <dbReference type="EMBL" id="TQV81101.1"/>
    </source>
</evidence>
<accession>A0A545TVB2</accession>
<keyword evidence="3" id="KW-1185">Reference proteome</keyword>
<protein>
    <submittedName>
        <fullName evidence="2">Uncharacterized protein</fullName>
    </submittedName>
</protein>
<keyword evidence="1" id="KW-1133">Transmembrane helix</keyword>
<name>A0A545TVB2_9GAMM</name>
<keyword evidence="1" id="KW-0472">Membrane</keyword>
<feature type="transmembrane region" description="Helical" evidence="1">
    <location>
        <begin position="12"/>
        <end position="35"/>
    </location>
</feature>
<feature type="transmembrane region" description="Helical" evidence="1">
    <location>
        <begin position="55"/>
        <end position="73"/>
    </location>
</feature>
<evidence type="ECO:0000313" key="3">
    <source>
        <dbReference type="Proteomes" id="UP000315439"/>
    </source>
</evidence>
<comment type="caution">
    <text evidence="2">The sequence shown here is derived from an EMBL/GenBank/DDBJ whole genome shotgun (WGS) entry which is preliminary data.</text>
</comment>
<keyword evidence="1" id="KW-0812">Transmembrane</keyword>
<evidence type="ECO:0000256" key="1">
    <source>
        <dbReference type="SAM" id="Phobius"/>
    </source>
</evidence>
<dbReference type="EMBL" id="VIKS01000017">
    <property type="protein sequence ID" value="TQV81101.1"/>
    <property type="molecule type" value="Genomic_DNA"/>
</dbReference>
<reference evidence="2 3" key="1">
    <citation type="submission" date="2019-07" db="EMBL/GenBank/DDBJ databases">
        <title>Draft genome for Aliikangiella sp. M105.</title>
        <authorList>
            <person name="Wang G."/>
        </authorList>
    </citation>
    <scope>NUCLEOTIDE SEQUENCE [LARGE SCALE GENOMIC DNA]</scope>
    <source>
        <strain evidence="2 3">M105</strain>
    </source>
</reference>
<dbReference type="RefSeq" id="WP_142935280.1">
    <property type="nucleotide sequence ID" value="NZ_ML660173.1"/>
</dbReference>
<gene>
    <name evidence="2" type="ORF">FLL46_26180</name>
</gene>